<dbReference type="Pfam" id="PF01672">
    <property type="entry name" value="Plasmid_parti_N"/>
    <property type="match status" value="1"/>
</dbReference>
<reference evidence="4" key="2">
    <citation type="submission" date="2012-03" db="EMBL/GenBank/DDBJ databases">
        <title>Complete genome sequence of Borrelia crocidurae.</title>
        <authorList>
            <person name="Elbir H."/>
            <person name="Gimenez G."/>
            <person name="Robert C."/>
            <person name="Raoult D."/>
            <person name="Drancourt M."/>
        </authorList>
    </citation>
    <scope>NUCLEOTIDE SEQUENCE [LARGE SCALE GENOMIC DNA]</scope>
    <source>
        <strain evidence="4">Achema</strain>
        <plasmid evidence="4">unnamed32</plasmid>
    </source>
</reference>
<dbReference type="AlphaFoldDB" id="I0FFD8"/>
<dbReference type="HOGENOM" id="CLU_111029_0_0_12"/>
<dbReference type="EMBL" id="CP003458">
    <property type="protein sequence ID" value="AFI32194.1"/>
    <property type="molecule type" value="Genomic_DNA"/>
</dbReference>
<dbReference type="NCBIfam" id="NF033725">
    <property type="entry name" value="borfam_49"/>
    <property type="match status" value="1"/>
</dbReference>
<keyword evidence="3" id="KW-0614">Plasmid</keyword>
<dbReference type="InterPro" id="IPR058551">
    <property type="entry name" value="Plasmid_parti_C"/>
</dbReference>
<feature type="domain" description="Plasmid partition protein putative C-terminal" evidence="2">
    <location>
        <begin position="129"/>
        <end position="177"/>
    </location>
</feature>
<evidence type="ECO:0000259" key="2">
    <source>
        <dbReference type="Pfam" id="PF25882"/>
    </source>
</evidence>
<gene>
    <name evidence="3" type="ordered locus">Q7M_1196</name>
</gene>
<organism evidence="3 4">
    <name type="scientific">Borrelia crocidurae (strain Achema)</name>
    <dbReference type="NCBI Taxonomy" id="1155096"/>
    <lineage>
        <taxon>Bacteria</taxon>
        <taxon>Pseudomonadati</taxon>
        <taxon>Spirochaetota</taxon>
        <taxon>Spirochaetia</taxon>
        <taxon>Spirochaetales</taxon>
        <taxon>Borreliaceae</taxon>
        <taxon>Borrelia</taxon>
    </lineage>
</organism>
<feature type="domain" description="Plasmid partition protein putative N-terminal" evidence="1">
    <location>
        <begin position="17"/>
        <end position="116"/>
    </location>
</feature>
<evidence type="ECO:0000259" key="1">
    <source>
        <dbReference type="Pfam" id="PF01672"/>
    </source>
</evidence>
<geneLocation type="plasmid" evidence="4">
    <name>unnamed32</name>
</geneLocation>
<protein>
    <submittedName>
        <fullName evidence="3">PF-49 protein</fullName>
    </submittedName>
</protein>
<evidence type="ECO:0000313" key="4">
    <source>
        <dbReference type="Proteomes" id="UP000005212"/>
    </source>
</evidence>
<dbReference type="InterPro" id="IPR002596">
    <property type="entry name" value="Plasmid_parti"/>
</dbReference>
<dbReference type="Proteomes" id="UP000005212">
    <property type="component" value="Plasmid unnamed32"/>
</dbReference>
<reference evidence="3 4" key="1">
    <citation type="journal article" date="2012" name="J. Bacteriol.">
        <title>Complete Genome Sequence of Borrelia crocidurae.</title>
        <authorList>
            <person name="Elbir H."/>
            <person name="Gimenez G."/>
            <person name="Robert C."/>
            <person name="Bergstrom S."/>
            <person name="Cutler S."/>
            <person name="Raoult D."/>
            <person name="Drancourt M."/>
        </authorList>
    </citation>
    <scope>NUCLEOTIDE SEQUENCE [LARGE SCALE GENOMIC DNA]</scope>
    <source>
        <strain evidence="3 4">Achema</strain>
        <plasmid evidence="4">unnamed32</plasmid>
    </source>
</reference>
<dbReference type="PATRIC" id="fig|1155096.3.peg.1427"/>
<name>I0FFD8_BORCA</name>
<dbReference type="Pfam" id="PF25882">
    <property type="entry name" value="Plasmid_parti_C"/>
    <property type="match status" value="1"/>
</dbReference>
<dbReference type="RefSeq" id="WP_014683391.1">
    <property type="nucleotide sequence ID" value="NC_017787.1"/>
</dbReference>
<proteinExistence type="predicted"/>
<dbReference type="InterPro" id="IPR058550">
    <property type="entry name" value="Plasmid_parti_N"/>
</dbReference>
<sequence>MANARRKEIILNSRNNSIQEFENEELEYRSYKDQLRKIVIHDIDNKIKTMKILYQIREKKLYLIDGYKKFEDFLSKFIISRSQAFLYLKIYKKILDGSVRIEDIKQKGFKSVYRDIINLTVNNQSSRKERIKSLRFQFKKKDSYDFYKKNVKFTEFLLDTLFSSNKDLLKKFFKDFRNLENN</sequence>
<accession>I0FFD8</accession>
<dbReference type="KEGG" id="bcw:Q7M_1196"/>
<evidence type="ECO:0000313" key="3">
    <source>
        <dbReference type="EMBL" id="AFI32194.1"/>
    </source>
</evidence>